<proteinExistence type="predicted"/>
<dbReference type="Proteomes" id="UP000518266">
    <property type="component" value="Unassembled WGS sequence"/>
</dbReference>
<reference evidence="2 3" key="1">
    <citation type="submission" date="2020-03" db="EMBL/GenBank/DDBJ databases">
        <title>Dissostichus mawsoni Genome sequencing and assembly.</title>
        <authorList>
            <person name="Park H."/>
        </authorList>
    </citation>
    <scope>NUCLEOTIDE SEQUENCE [LARGE SCALE GENOMIC DNA]</scope>
    <source>
        <strain evidence="2">DM0001</strain>
        <tissue evidence="2">Muscle</tissue>
    </source>
</reference>
<sequence length="75" mass="7837">MSVCCCSIECPSSRRTTRQEGESLPARGGLQSADSVPAAGTTSASDVTFASLLKTPPPPEDSHRKLGSNLHLQPL</sequence>
<comment type="caution">
    <text evidence="2">The sequence shown here is derived from an EMBL/GenBank/DDBJ whole genome shotgun (WGS) entry which is preliminary data.</text>
</comment>
<keyword evidence="3" id="KW-1185">Reference proteome</keyword>
<organism evidence="2 3">
    <name type="scientific">Dissostichus mawsoni</name>
    <name type="common">Antarctic cod</name>
    <dbReference type="NCBI Taxonomy" id="36200"/>
    <lineage>
        <taxon>Eukaryota</taxon>
        <taxon>Metazoa</taxon>
        <taxon>Chordata</taxon>
        <taxon>Craniata</taxon>
        <taxon>Vertebrata</taxon>
        <taxon>Euteleostomi</taxon>
        <taxon>Actinopterygii</taxon>
        <taxon>Neopterygii</taxon>
        <taxon>Teleostei</taxon>
        <taxon>Neoteleostei</taxon>
        <taxon>Acanthomorphata</taxon>
        <taxon>Eupercaria</taxon>
        <taxon>Perciformes</taxon>
        <taxon>Notothenioidei</taxon>
        <taxon>Nototheniidae</taxon>
        <taxon>Dissostichus</taxon>
    </lineage>
</organism>
<protein>
    <submittedName>
        <fullName evidence="2">Uncharacterized protein</fullName>
    </submittedName>
</protein>
<evidence type="ECO:0000313" key="3">
    <source>
        <dbReference type="Proteomes" id="UP000518266"/>
    </source>
</evidence>
<dbReference type="EMBL" id="JAAKFY010000004">
    <property type="protein sequence ID" value="KAF3858530.1"/>
    <property type="molecule type" value="Genomic_DNA"/>
</dbReference>
<dbReference type="AlphaFoldDB" id="A0A7J5ZA94"/>
<accession>A0A7J5ZA94</accession>
<feature type="region of interest" description="Disordered" evidence="1">
    <location>
        <begin position="12"/>
        <end position="75"/>
    </location>
</feature>
<evidence type="ECO:0000256" key="1">
    <source>
        <dbReference type="SAM" id="MobiDB-lite"/>
    </source>
</evidence>
<evidence type="ECO:0000313" key="2">
    <source>
        <dbReference type="EMBL" id="KAF3858530.1"/>
    </source>
</evidence>
<name>A0A7J5ZA94_DISMA</name>
<gene>
    <name evidence="2" type="ORF">F7725_011731</name>
</gene>